<dbReference type="Pfam" id="PF02833">
    <property type="entry name" value="DHHA2"/>
    <property type="match status" value="1"/>
</dbReference>
<name>A0A1G9VG25_9BACI</name>
<accession>A0A1G9VG25</accession>
<feature type="binding site" evidence="8">
    <location>
        <position position="75"/>
    </location>
    <ligand>
        <name>Mn(2+)</name>
        <dbReference type="ChEBI" id="CHEBI:29035"/>
        <label>2</label>
    </ligand>
</feature>
<keyword evidence="4 8" id="KW-0479">Metal-binding</keyword>
<evidence type="ECO:0000256" key="6">
    <source>
        <dbReference type="ARBA" id="ARBA00023211"/>
    </source>
</evidence>
<evidence type="ECO:0000259" key="9">
    <source>
        <dbReference type="SMART" id="SM01131"/>
    </source>
</evidence>
<keyword evidence="3 8" id="KW-0963">Cytoplasm</keyword>
<dbReference type="PANTHER" id="PTHR47618:SF1">
    <property type="entry name" value="BIFUNCTIONAL OLIGORIBONUCLEASE AND PAP PHOSPHATASE NRNA"/>
    <property type="match status" value="1"/>
</dbReference>
<dbReference type="EMBL" id="FNHF01000004">
    <property type="protein sequence ID" value="SDM71021.1"/>
    <property type="molecule type" value="Genomic_DNA"/>
</dbReference>
<evidence type="ECO:0000313" key="10">
    <source>
        <dbReference type="EMBL" id="SDM71021.1"/>
    </source>
</evidence>
<dbReference type="InterPro" id="IPR001667">
    <property type="entry name" value="DDH_dom"/>
</dbReference>
<comment type="similarity">
    <text evidence="2 8">Belongs to the PPase class C family.</text>
</comment>
<feature type="binding site" evidence="8">
    <location>
        <position position="149"/>
    </location>
    <ligand>
        <name>Mn(2+)</name>
        <dbReference type="ChEBI" id="CHEBI:29035"/>
        <label>2</label>
    </ligand>
</feature>
<dbReference type="SMART" id="SM01131">
    <property type="entry name" value="DHHA2"/>
    <property type="match status" value="1"/>
</dbReference>
<dbReference type="NCBIfam" id="NF003877">
    <property type="entry name" value="PRK05427.1"/>
    <property type="match status" value="1"/>
</dbReference>
<comment type="catalytic activity">
    <reaction evidence="7 8">
        <text>diphosphate + H2O = 2 phosphate + H(+)</text>
        <dbReference type="Rhea" id="RHEA:24576"/>
        <dbReference type="ChEBI" id="CHEBI:15377"/>
        <dbReference type="ChEBI" id="CHEBI:15378"/>
        <dbReference type="ChEBI" id="CHEBI:33019"/>
        <dbReference type="ChEBI" id="CHEBI:43474"/>
        <dbReference type="EC" id="3.6.1.1"/>
    </reaction>
</comment>
<dbReference type="FunFam" id="3.90.1640.10:FF:000001">
    <property type="entry name" value="Probable manganese-dependent inorganic pyrophosphatase"/>
    <property type="match status" value="1"/>
</dbReference>
<dbReference type="FunFam" id="3.10.310.20:FF:000001">
    <property type="entry name" value="Probable manganese-dependent inorganic pyrophosphatase"/>
    <property type="match status" value="1"/>
</dbReference>
<dbReference type="Pfam" id="PF01368">
    <property type="entry name" value="DHH"/>
    <property type="match status" value="1"/>
</dbReference>
<dbReference type="GO" id="GO:0005737">
    <property type="term" value="C:cytoplasm"/>
    <property type="evidence" value="ECO:0007669"/>
    <property type="project" value="UniProtKB-SubCell"/>
</dbReference>
<feature type="binding site" evidence="8">
    <location>
        <position position="97"/>
    </location>
    <ligand>
        <name>Mn(2+)</name>
        <dbReference type="ChEBI" id="CHEBI:29035"/>
        <label>2</label>
    </ligand>
</feature>
<dbReference type="EC" id="3.6.1.1" evidence="8"/>
<feature type="binding site" evidence="8">
    <location>
        <position position="13"/>
    </location>
    <ligand>
        <name>Mn(2+)</name>
        <dbReference type="ChEBI" id="CHEBI:29035"/>
        <label>1</label>
    </ligand>
</feature>
<protein>
    <recommendedName>
        <fullName evidence="8">Probable manganese-dependent inorganic pyrophosphatase</fullName>
        <ecNumber evidence="8">3.6.1.1</ecNumber>
    </recommendedName>
    <alternativeName>
        <fullName evidence="8">Pyrophosphate phospho-hydrolase</fullName>
        <shortName evidence="8">PPase</shortName>
    </alternativeName>
</protein>
<dbReference type="InterPro" id="IPR004097">
    <property type="entry name" value="DHHA2"/>
</dbReference>
<evidence type="ECO:0000256" key="8">
    <source>
        <dbReference type="HAMAP-Rule" id="MF_00207"/>
    </source>
</evidence>
<keyword evidence="6 8" id="KW-0464">Manganese</keyword>
<feature type="domain" description="DHHA2" evidence="9">
    <location>
        <begin position="181"/>
        <end position="307"/>
    </location>
</feature>
<keyword evidence="11" id="KW-1185">Reference proteome</keyword>
<dbReference type="RefSeq" id="WP_074600322.1">
    <property type="nucleotide sequence ID" value="NZ_FNHF01000004.1"/>
</dbReference>
<evidence type="ECO:0000313" key="11">
    <source>
        <dbReference type="Proteomes" id="UP000182347"/>
    </source>
</evidence>
<evidence type="ECO:0000256" key="3">
    <source>
        <dbReference type="ARBA" id="ARBA00022490"/>
    </source>
</evidence>
<dbReference type="OrthoDB" id="9766150at2"/>
<dbReference type="PANTHER" id="PTHR47618">
    <property type="entry name" value="BIFUNCTIONAL OLIGORIBONUCLEASE AND PAP PHOSPHATASE NRNA"/>
    <property type="match status" value="1"/>
</dbReference>
<feature type="binding site" evidence="8">
    <location>
        <position position="15"/>
    </location>
    <ligand>
        <name>Mn(2+)</name>
        <dbReference type="ChEBI" id="CHEBI:29035"/>
        <label>2</label>
    </ligand>
</feature>
<dbReference type="InterPro" id="IPR022934">
    <property type="entry name" value="Mn-dep_inorganic_PyrPase"/>
</dbReference>
<proteinExistence type="inferred from homology"/>
<keyword evidence="5 8" id="KW-0378">Hydrolase</keyword>
<dbReference type="Gene3D" id="3.90.1640.10">
    <property type="entry name" value="inorganic pyrophosphatase (n-terminal core)"/>
    <property type="match status" value="1"/>
</dbReference>
<dbReference type="STRING" id="482461.SAMN05216244_3267"/>
<evidence type="ECO:0000256" key="5">
    <source>
        <dbReference type="ARBA" id="ARBA00022801"/>
    </source>
</evidence>
<dbReference type="InterPro" id="IPR038222">
    <property type="entry name" value="DHHA2_dom_sf"/>
</dbReference>
<comment type="subcellular location">
    <subcellularLocation>
        <location evidence="1 8">Cytoplasm</location>
    </subcellularLocation>
</comment>
<dbReference type="GO" id="GO:0030145">
    <property type="term" value="F:manganese ion binding"/>
    <property type="evidence" value="ECO:0007669"/>
    <property type="project" value="UniProtKB-UniRule"/>
</dbReference>
<feature type="binding site" evidence="8">
    <location>
        <position position="9"/>
    </location>
    <ligand>
        <name>Mn(2+)</name>
        <dbReference type="ChEBI" id="CHEBI:29035"/>
        <label>1</label>
    </ligand>
</feature>
<reference evidence="11" key="1">
    <citation type="submission" date="2016-10" db="EMBL/GenBank/DDBJ databases">
        <authorList>
            <person name="Varghese N."/>
            <person name="Submissions S."/>
        </authorList>
    </citation>
    <scope>NUCLEOTIDE SEQUENCE [LARGE SCALE GENOMIC DNA]</scope>
    <source>
        <strain evidence="11">CGMCC 1.6199</strain>
    </source>
</reference>
<evidence type="ECO:0000256" key="1">
    <source>
        <dbReference type="ARBA" id="ARBA00004496"/>
    </source>
</evidence>
<organism evidence="10 11">
    <name type="scientific">Sediminibacillus halophilus</name>
    <dbReference type="NCBI Taxonomy" id="482461"/>
    <lineage>
        <taxon>Bacteria</taxon>
        <taxon>Bacillati</taxon>
        <taxon>Bacillota</taxon>
        <taxon>Bacilli</taxon>
        <taxon>Bacillales</taxon>
        <taxon>Bacillaceae</taxon>
        <taxon>Sediminibacillus</taxon>
    </lineage>
</organism>
<dbReference type="Gene3D" id="3.10.310.20">
    <property type="entry name" value="DHHA2 domain"/>
    <property type="match status" value="1"/>
</dbReference>
<dbReference type="HAMAP" id="MF_00207">
    <property type="entry name" value="PPase_C"/>
    <property type="match status" value="1"/>
</dbReference>
<dbReference type="InterPro" id="IPR051319">
    <property type="entry name" value="Oligoribo/pAp-PDE_c-di-AMP_PDE"/>
</dbReference>
<dbReference type="Proteomes" id="UP000182347">
    <property type="component" value="Unassembled WGS sequence"/>
</dbReference>
<comment type="cofactor">
    <cofactor evidence="8">
        <name>Mn(2+)</name>
        <dbReference type="ChEBI" id="CHEBI:29035"/>
    </cofactor>
    <text evidence="8">Binds 2 manganese ions per subunit.</text>
</comment>
<dbReference type="GO" id="GO:0004427">
    <property type="term" value="F:inorganic diphosphate phosphatase activity"/>
    <property type="evidence" value="ECO:0007669"/>
    <property type="project" value="UniProtKB-UniRule"/>
</dbReference>
<dbReference type="InterPro" id="IPR038763">
    <property type="entry name" value="DHH_sf"/>
</dbReference>
<feature type="binding site" evidence="8">
    <location>
        <position position="75"/>
    </location>
    <ligand>
        <name>Mn(2+)</name>
        <dbReference type="ChEBI" id="CHEBI:29035"/>
        <label>1</label>
    </ligand>
</feature>
<sequence length="309" mass="33989">MDYTLIFGHKNPDTDAICSALAYADLKKRLGFQTKAVRLGEVSKETQFALDTFSIQPPELAAEKLAKNQDVILVDHNEHSQSIDSLEEGNILEVIDHHRISNFSSEQPVYFRTEPVGCTATILYKIYKEHGLEPDAAIAGLMLSAIISDTLLFKSPTSTEADHITASELSKLATVDMEAYGMELLKAGAGTENLDPTDIITIDAKLFKMGSANVEIAQVNVVDTSNVQSRSEEIKNAISERIENNDLAMFVLLITDILTSESLVMVLGEEQQKFEQAFSTTLKEDMAFLSGIVSRKKQVVPPLTQAFAD</sequence>
<dbReference type="SUPFAM" id="SSF64182">
    <property type="entry name" value="DHH phosphoesterases"/>
    <property type="match status" value="1"/>
</dbReference>
<dbReference type="AlphaFoldDB" id="A0A1G9VG25"/>
<evidence type="ECO:0000256" key="2">
    <source>
        <dbReference type="ARBA" id="ARBA00007350"/>
    </source>
</evidence>
<gene>
    <name evidence="8" type="primary">ppaC</name>
    <name evidence="10" type="ORF">SAMN05216244_3267</name>
</gene>
<evidence type="ECO:0000256" key="7">
    <source>
        <dbReference type="ARBA" id="ARBA00047820"/>
    </source>
</evidence>
<evidence type="ECO:0000256" key="4">
    <source>
        <dbReference type="ARBA" id="ARBA00022723"/>
    </source>
</evidence>